<evidence type="ECO:0000256" key="7">
    <source>
        <dbReference type="SAM" id="Phobius"/>
    </source>
</evidence>
<gene>
    <name evidence="10" type="ORF">DFQ04_3025</name>
</gene>
<dbReference type="InterPro" id="IPR050250">
    <property type="entry name" value="Macrolide_Exporter_MacB"/>
</dbReference>
<evidence type="ECO:0000313" key="11">
    <source>
        <dbReference type="Proteomes" id="UP000294535"/>
    </source>
</evidence>
<feature type="transmembrane region" description="Helical" evidence="7">
    <location>
        <begin position="348"/>
        <end position="379"/>
    </location>
</feature>
<comment type="caution">
    <text evidence="10">The sequence shown here is derived from an EMBL/GenBank/DDBJ whole genome shotgun (WGS) entry which is preliminary data.</text>
</comment>
<dbReference type="InterPro" id="IPR003838">
    <property type="entry name" value="ABC3_permease_C"/>
</dbReference>
<evidence type="ECO:0000256" key="4">
    <source>
        <dbReference type="ARBA" id="ARBA00022989"/>
    </source>
</evidence>
<evidence type="ECO:0000256" key="2">
    <source>
        <dbReference type="ARBA" id="ARBA00022475"/>
    </source>
</evidence>
<organism evidence="10 11">
    <name type="scientific">Algoriphagus boseongensis</name>
    <dbReference type="NCBI Taxonomy" id="1442587"/>
    <lineage>
        <taxon>Bacteria</taxon>
        <taxon>Pseudomonadati</taxon>
        <taxon>Bacteroidota</taxon>
        <taxon>Cytophagia</taxon>
        <taxon>Cytophagales</taxon>
        <taxon>Cyclobacteriaceae</taxon>
        <taxon>Algoriphagus</taxon>
    </lineage>
</organism>
<dbReference type="Pfam" id="PF12704">
    <property type="entry name" value="MacB_PCD"/>
    <property type="match status" value="1"/>
</dbReference>
<dbReference type="PANTHER" id="PTHR30572:SF4">
    <property type="entry name" value="ABC TRANSPORTER PERMEASE YTRF"/>
    <property type="match status" value="1"/>
</dbReference>
<dbReference type="InterPro" id="IPR025857">
    <property type="entry name" value="MacB_PCD"/>
</dbReference>
<dbReference type="GO" id="GO:0005886">
    <property type="term" value="C:plasma membrane"/>
    <property type="evidence" value="ECO:0007669"/>
    <property type="project" value="UniProtKB-SubCell"/>
</dbReference>
<evidence type="ECO:0000313" key="10">
    <source>
        <dbReference type="EMBL" id="TDQ15139.1"/>
    </source>
</evidence>
<dbReference type="EMBL" id="SNYF01000008">
    <property type="protein sequence ID" value="TDQ15139.1"/>
    <property type="molecule type" value="Genomic_DNA"/>
</dbReference>
<protein>
    <submittedName>
        <fullName evidence="10">Putative ABC transport system permease protein</fullName>
    </submittedName>
</protein>
<evidence type="ECO:0000259" key="8">
    <source>
        <dbReference type="Pfam" id="PF02687"/>
    </source>
</evidence>
<dbReference type="GO" id="GO:0022857">
    <property type="term" value="F:transmembrane transporter activity"/>
    <property type="evidence" value="ECO:0007669"/>
    <property type="project" value="TreeGrafter"/>
</dbReference>
<dbReference type="Pfam" id="PF02687">
    <property type="entry name" value="FtsX"/>
    <property type="match status" value="1"/>
</dbReference>
<accession>A0A4V3D1Y5</accession>
<feature type="transmembrane region" description="Helical" evidence="7">
    <location>
        <begin position="297"/>
        <end position="328"/>
    </location>
</feature>
<feature type="transmembrane region" description="Helical" evidence="7">
    <location>
        <begin position="400"/>
        <end position="422"/>
    </location>
</feature>
<dbReference type="PANTHER" id="PTHR30572">
    <property type="entry name" value="MEMBRANE COMPONENT OF TRANSPORTER-RELATED"/>
    <property type="match status" value="1"/>
</dbReference>
<evidence type="ECO:0000256" key="3">
    <source>
        <dbReference type="ARBA" id="ARBA00022692"/>
    </source>
</evidence>
<keyword evidence="3 7" id="KW-0812">Transmembrane</keyword>
<name>A0A4V3D1Y5_9BACT</name>
<reference evidence="10 11" key="1">
    <citation type="submission" date="2019-03" db="EMBL/GenBank/DDBJ databases">
        <title>Genomic Encyclopedia of Type Strains, Phase III (KMG-III): the genomes of soil and plant-associated and newly described type strains.</title>
        <authorList>
            <person name="Whitman W."/>
        </authorList>
    </citation>
    <scope>NUCLEOTIDE SEQUENCE [LARGE SCALE GENOMIC DNA]</scope>
    <source>
        <strain evidence="10 11">CECT 8446</strain>
    </source>
</reference>
<dbReference type="OrthoDB" id="9784014at2"/>
<proteinExistence type="inferred from homology"/>
<feature type="domain" description="MacB-like periplasmic core" evidence="9">
    <location>
        <begin position="18"/>
        <end position="203"/>
    </location>
</feature>
<keyword evidence="5 7" id="KW-0472">Membrane</keyword>
<dbReference type="AlphaFoldDB" id="A0A4V3D1Y5"/>
<sequence length="433" mass="47503">MNLFKISWKYLTFRPLSTGLNVFLLALGLAIITVLLLIQDQLEKKMNQDAAGIDMVVGAKGSPLQLILSSVYHVDFPTGNIPIDEAKKLSRNRLVKNVIPLALGDNYQGFRIVGTNHDYLELYQVDFSSGKAWELPFEVVVGAEVAKKLQLKVGDEFLGSHGISMGSHDHDQHNFVVSGVLAPKGNVVDRLVLTSFESVWYTHDEGEEIATEDESSPDSLTVLRSDLASEPSEGHDQFHQKVKTKGFPESDQPREVTTLLLQFRNPMAAVQLPRMINSGTSMQAASPSFEISRLFELLGVGVSLLQGIAVILIVVAGLGIFIALFNSLKERKYDLAILRALGASRMQLLILVFLEGILLTSFGAILGMGLGHGFLALLVSQSDQMMVSSIQPWIFLNQELWILVYALVVGVLASVIPAWSAYQTSIARQLTKA</sequence>
<comment type="similarity">
    <text evidence="6">Belongs to the ABC-4 integral membrane protein family.</text>
</comment>
<keyword evidence="2" id="KW-1003">Cell membrane</keyword>
<keyword evidence="11" id="KW-1185">Reference proteome</keyword>
<evidence type="ECO:0000256" key="6">
    <source>
        <dbReference type="ARBA" id="ARBA00038076"/>
    </source>
</evidence>
<feature type="transmembrane region" description="Helical" evidence="7">
    <location>
        <begin position="20"/>
        <end position="38"/>
    </location>
</feature>
<evidence type="ECO:0000256" key="5">
    <source>
        <dbReference type="ARBA" id="ARBA00023136"/>
    </source>
</evidence>
<keyword evidence="4 7" id="KW-1133">Transmembrane helix</keyword>
<feature type="domain" description="ABC3 transporter permease C-terminal" evidence="8">
    <location>
        <begin position="308"/>
        <end position="425"/>
    </location>
</feature>
<evidence type="ECO:0000259" key="9">
    <source>
        <dbReference type="Pfam" id="PF12704"/>
    </source>
</evidence>
<dbReference type="Proteomes" id="UP000294535">
    <property type="component" value="Unassembled WGS sequence"/>
</dbReference>
<evidence type="ECO:0000256" key="1">
    <source>
        <dbReference type="ARBA" id="ARBA00004651"/>
    </source>
</evidence>
<comment type="subcellular location">
    <subcellularLocation>
        <location evidence="1">Cell membrane</location>
        <topology evidence="1">Multi-pass membrane protein</topology>
    </subcellularLocation>
</comment>
<dbReference type="RefSeq" id="WP_133557273.1">
    <property type="nucleotide sequence ID" value="NZ_SNYF01000008.1"/>
</dbReference>